<dbReference type="EMBL" id="VUJU01008929">
    <property type="protein sequence ID" value="KAF0724012.1"/>
    <property type="molecule type" value="Genomic_DNA"/>
</dbReference>
<dbReference type="InterPro" id="IPR011604">
    <property type="entry name" value="PDDEXK-like_dom_sf"/>
</dbReference>
<dbReference type="CDD" id="cd22343">
    <property type="entry name" value="PDDEXK_lambda_exonuclease-like"/>
    <property type="match status" value="1"/>
</dbReference>
<evidence type="ECO:0000313" key="5">
    <source>
        <dbReference type="Proteomes" id="UP000478052"/>
    </source>
</evidence>
<dbReference type="SUPFAM" id="SSF52980">
    <property type="entry name" value="Restriction endonuclease-like"/>
    <property type="match status" value="1"/>
</dbReference>
<comment type="caution">
    <text evidence="4">The sequence shown here is derived from an EMBL/GenBank/DDBJ whole genome shotgun (WGS) entry which is preliminary data.</text>
</comment>
<organism evidence="4 5">
    <name type="scientific">Aphis craccivora</name>
    <name type="common">Cowpea aphid</name>
    <dbReference type="NCBI Taxonomy" id="307492"/>
    <lineage>
        <taxon>Eukaryota</taxon>
        <taxon>Metazoa</taxon>
        <taxon>Ecdysozoa</taxon>
        <taxon>Arthropoda</taxon>
        <taxon>Hexapoda</taxon>
        <taxon>Insecta</taxon>
        <taxon>Pterygota</taxon>
        <taxon>Neoptera</taxon>
        <taxon>Paraneoptera</taxon>
        <taxon>Hemiptera</taxon>
        <taxon>Sternorrhyncha</taxon>
        <taxon>Aphidomorpha</taxon>
        <taxon>Aphidoidea</taxon>
        <taxon>Aphididae</taxon>
        <taxon>Aphidini</taxon>
        <taxon>Aphis</taxon>
        <taxon>Aphis</taxon>
    </lineage>
</organism>
<dbReference type="InterPro" id="IPR019080">
    <property type="entry name" value="YqaJ_viral_recombinase"/>
</dbReference>
<sequence>MAPKKQRAQIRKPSQRLRMKKTQKGEKLNVVGSESVTNNDNTNDIDLNATLLDTSLTEHSELNISGTEDIMESSFITSPEEQDLSVLRVDKNSDYSSENIELKKFTSTPLHAYGMNNIIIDVNISAVEEQVSQTEDQLYNENDRIATNILEGRRIVDINYLFTQIQQSRHDKFDCSFIDMEFKSELRKGYISIFTFECKMCGTISKIASENPNDTKYLGINQAVINGTLAIGIGHTQLSEFCASVEIPSISSTSYINNLTTVSDSVNDAVIDEMKIAGEEERQIALKSGNVDIEGVPLCTVIADGQWSKRSYKTKFNAFSGAAAIIGLQTKKVLFIGIRNSYCCICQRALVKKEDPPSHLCFLNWKKASTAMEADAIVEGFSQSFNMHGLKYNKLIGDGDSSVTKRLNEILPYGSDFKIKKIECRNHLLRNYCTKLMALAKQTNYPIVVRKCITSNILRFRSDITKAVEHHLKNDLPIQQKISGLKKDISNSVYHRLGQHNNCAKYFCLGPKFGEINMVSDAENSGMMVHIRNMAHRLFINADSLIENVDNNLCEQLNSLINKHIGGKRINYTQKNNYTTRVEAAVVAFNSKNYLRSVQKKMVQLILQQLTGTFGKRYSKNIERIRSNTQIRRRKLFETGIKRNKSTTVRFNAPDIHYGLAEPLDNIPTEEELNIKKQFFLDKLGKIDLYELERTTKDQSHSQEWYIERKKRLTASNFGDVCKMRASTSCQKKVYSLLYRPNTTTKAMTYGVEMECLARNKYEELYGVSVEACGLFADIDFPFLAASPDGLIDENSIIEIKCPYVARETNTILEAVENKLLQCCTVENNVVELKKDHKYYFQVIGQLRITNRTICHFVIFTPNWINVQKIEFDEIFWKTKMEEKLKTFYLDCLLPEIACPLYGKRLELTDIREPRHILNEKEKRKNQKPKDKKRN</sequence>
<feature type="region of interest" description="Disordered" evidence="1">
    <location>
        <begin position="1"/>
        <end position="26"/>
    </location>
</feature>
<dbReference type="OrthoDB" id="6599722at2759"/>
<dbReference type="AlphaFoldDB" id="A0A6G0WCF3"/>
<protein>
    <submittedName>
        <fullName evidence="4">YqaJ domain-containing protein</fullName>
    </submittedName>
</protein>
<dbReference type="InterPro" id="IPR051703">
    <property type="entry name" value="NF-kappa-B_Signaling_Reg"/>
</dbReference>
<dbReference type="InterPro" id="IPR049012">
    <property type="entry name" value="Mutator_transp_dom"/>
</dbReference>
<evidence type="ECO:0000259" key="3">
    <source>
        <dbReference type="Pfam" id="PF20700"/>
    </source>
</evidence>
<keyword evidence="5" id="KW-1185">Reference proteome</keyword>
<dbReference type="Pfam" id="PF09588">
    <property type="entry name" value="YqaJ"/>
    <property type="match status" value="1"/>
</dbReference>
<proteinExistence type="predicted"/>
<dbReference type="PANTHER" id="PTHR46609">
    <property type="entry name" value="EXONUCLEASE, PHAGE-TYPE/RECB, C-TERMINAL DOMAIN-CONTAINING PROTEIN"/>
    <property type="match status" value="1"/>
</dbReference>
<feature type="domain" description="YqaJ viral recombinase" evidence="2">
    <location>
        <begin position="704"/>
        <end position="852"/>
    </location>
</feature>
<evidence type="ECO:0000256" key="1">
    <source>
        <dbReference type="SAM" id="MobiDB-lite"/>
    </source>
</evidence>
<dbReference type="Gene3D" id="3.90.320.10">
    <property type="match status" value="1"/>
</dbReference>
<feature type="domain" description="Mutator-like transposase" evidence="3">
    <location>
        <begin position="152"/>
        <end position="508"/>
    </location>
</feature>
<dbReference type="PANTHER" id="PTHR46609:SF8">
    <property type="entry name" value="YQAJ VIRAL RECOMBINASE DOMAIN-CONTAINING PROTEIN"/>
    <property type="match status" value="1"/>
</dbReference>
<accession>A0A6G0WCF3</accession>
<gene>
    <name evidence="4" type="ORF">FWK35_00026719</name>
</gene>
<reference evidence="4 5" key="1">
    <citation type="submission" date="2019-08" db="EMBL/GenBank/DDBJ databases">
        <title>Whole genome of Aphis craccivora.</title>
        <authorList>
            <person name="Voronova N.V."/>
            <person name="Shulinski R.S."/>
            <person name="Bandarenka Y.V."/>
            <person name="Zhorov D.G."/>
            <person name="Warner D."/>
        </authorList>
    </citation>
    <scope>NUCLEOTIDE SEQUENCE [LARGE SCALE GENOMIC DNA]</scope>
    <source>
        <strain evidence="4">180601</strain>
        <tissue evidence="4">Whole Body</tissue>
    </source>
</reference>
<dbReference type="Proteomes" id="UP000478052">
    <property type="component" value="Unassembled WGS sequence"/>
</dbReference>
<dbReference type="Pfam" id="PF20700">
    <property type="entry name" value="Mutator"/>
    <property type="match status" value="1"/>
</dbReference>
<evidence type="ECO:0000313" key="4">
    <source>
        <dbReference type="EMBL" id="KAF0724012.1"/>
    </source>
</evidence>
<feature type="compositionally biased region" description="Basic residues" evidence="1">
    <location>
        <begin position="1"/>
        <end position="22"/>
    </location>
</feature>
<dbReference type="GO" id="GO:0006281">
    <property type="term" value="P:DNA repair"/>
    <property type="evidence" value="ECO:0007669"/>
    <property type="project" value="UniProtKB-ARBA"/>
</dbReference>
<dbReference type="InterPro" id="IPR011335">
    <property type="entry name" value="Restrct_endonuc-II-like"/>
</dbReference>
<name>A0A6G0WCF3_APHCR</name>
<evidence type="ECO:0000259" key="2">
    <source>
        <dbReference type="Pfam" id="PF09588"/>
    </source>
</evidence>